<feature type="transmembrane region" description="Helical" evidence="1">
    <location>
        <begin position="285"/>
        <end position="308"/>
    </location>
</feature>
<gene>
    <name evidence="2" type="ORF">E1298_34820</name>
</gene>
<feature type="transmembrane region" description="Helical" evidence="1">
    <location>
        <begin position="258"/>
        <end position="279"/>
    </location>
</feature>
<feature type="transmembrane region" description="Helical" evidence="1">
    <location>
        <begin position="225"/>
        <end position="246"/>
    </location>
</feature>
<feature type="transmembrane region" description="Helical" evidence="1">
    <location>
        <begin position="58"/>
        <end position="81"/>
    </location>
</feature>
<dbReference type="Gene3D" id="1.20.1250.20">
    <property type="entry name" value="MFS general substrate transporter like domains"/>
    <property type="match status" value="2"/>
</dbReference>
<dbReference type="Pfam" id="PF07690">
    <property type="entry name" value="MFS_1"/>
    <property type="match status" value="1"/>
</dbReference>
<dbReference type="GO" id="GO:0022857">
    <property type="term" value="F:transmembrane transporter activity"/>
    <property type="evidence" value="ECO:0007669"/>
    <property type="project" value="InterPro"/>
</dbReference>
<evidence type="ECO:0000313" key="3">
    <source>
        <dbReference type="Proteomes" id="UP000294513"/>
    </source>
</evidence>
<keyword evidence="1" id="KW-0812">Transmembrane</keyword>
<feature type="transmembrane region" description="Helical" evidence="1">
    <location>
        <begin position="192"/>
        <end position="210"/>
    </location>
</feature>
<feature type="transmembrane region" description="Helical" evidence="1">
    <location>
        <begin position="20"/>
        <end position="46"/>
    </location>
</feature>
<dbReference type="OrthoDB" id="9180256at2"/>
<name>A0A4R5AJ19_9ACTN</name>
<evidence type="ECO:0000256" key="1">
    <source>
        <dbReference type="SAM" id="Phobius"/>
    </source>
</evidence>
<evidence type="ECO:0000313" key="2">
    <source>
        <dbReference type="EMBL" id="TDD72788.1"/>
    </source>
</evidence>
<dbReference type="Proteomes" id="UP000294513">
    <property type="component" value="Unassembled WGS sequence"/>
</dbReference>
<dbReference type="InterPro" id="IPR011701">
    <property type="entry name" value="MFS"/>
</dbReference>
<dbReference type="PANTHER" id="PTHR23542:SF1">
    <property type="entry name" value="MAJOR FACILITATOR SUPERFAMILY (MFS) PROFILE DOMAIN-CONTAINING PROTEIN"/>
    <property type="match status" value="1"/>
</dbReference>
<comment type="caution">
    <text evidence="2">The sequence shown here is derived from an EMBL/GenBank/DDBJ whole genome shotgun (WGS) entry which is preliminary data.</text>
</comment>
<reference evidence="2 3" key="1">
    <citation type="submission" date="2019-03" db="EMBL/GenBank/DDBJ databases">
        <title>Draft genome sequences of novel Actinobacteria.</title>
        <authorList>
            <person name="Sahin N."/>
            <person name="Ay H."/>
            <person name="Saygin H."/>
        </authorList>
    </citation>
    <scope>NUCLEOTIDE SEQUENCE [LARGE SCALE GENOMIC DNA]</scope>
    <source>
        <strain evidence="2 3">H3C3</strain>
    </source>
</reference>
<keyword evidence="1" id="KW-1133">Transmembrane helix</keyword>
<protein>
    <submittedName>
        <fullName evidence="2">MFS transporter</fullName>
    </submittedName>
</protein>
<dbReference type="InterPro" id="IPR036259">
    <property type="entry name" value="MFS_trans_sf"/>
</dbReference>
<dbReference type="PANTHER" id="PTHR23542">
    <property type="match status" value="1"/>
</dbReference>
<proteinExistence type="predicted"/>
<dbReference type="EMBL" id="SMKU01000272">
    <property type="protein sequence ID" value="TDD72788.1"/>
    <property type="molecule type" value="Genomic_DNA"/>
</dbReference>
<organism evidence="2 3">
    <name type="scientific">Actinomadura rubrisoli</name>
    <dbReference type="NCBI Taxonomy" id="2530368"/>
    <lineage>
        <taxon>Bacteria</taxon>
        <taxon>Bacillati</taxon>
        <taxon>Actinomycetota</taxon>
        <taxon>Actinomycetes</taxon>
        <taxon>Streptosporangiales</taxon>
        <taxon>Thermomonosporaceae</taxon>
        <taxon>Actinomadura</taxon>
    </lineage>
</organism>
<keyword evidence="1" id="KW-0472">Membrane</keyword>
<dbReference type="AlphaFoldDB" id="A0A4R5AJ19"/>
<dbReference type="SUPFAM" id="SSF103473">
    <property type="entry name" value="MFS general substrate transporter"/>
    <property type="match status" value="1"/>
</dbReference>
<sequence length="388" mass="39999">MLARLGAISLSLSMILLLSMNYGSFALVGFLSATGLIALVVLHPWTARLTDRHGQGKVTAAAAGIAALSYAAFLACAHWKAPAWTLFPAYALAMGSSPNVSGMVRRRWAHLHDGSTRRAANAVEQVADELCFLSGPILATILVTSVFPEAGVLASGVLLVTGMLLFAGQRRTEPPADPAAGRRESSPLRRPSVWAVLMPYALVGILFGALDVTTVKHTTSMDSRSAAGVLLSMIALGSAISGLAFGKVRPRSEPRVPFIVSVAALAVLTCVPLAAARLLPDSLPAIGAAMFAVGIGTAPVIILGTSIVQACVPEARLNEALVWPSSAITGGNATGNALTGWIVDHAGDSSGYWVPVVVGPAALLAAYAGLALHRRTDDDCVAAEDVGV</sequence>
<keyword evidence="3" id="KW-1185">Reference proteome</keyword>
<accession>A0A4R5AJ19</accession>
<dbReference type="RefSeq" id="WP_131900957.1">
    <property type="nucleotide sequence ID" value="NZ_SMKU01000272.1"/>
</dbReference>